<dbReference type="OrthoDB" id="1262810at2759"/>
<organism evidence="1 2">
    <name type="scientific">Lophiotrema nucula</name>
    <dbReference type="NCBI Taxonomy" id="690887"/>
    <lineage>
        <taxon>Eukaryota</taxon>
        <taxon>Fungi</taxon>
        <taxon>Dikarya</taxon>
        <taxon>Ascomycota</taxon>
        <taxon>Pezizomycotina</taxon>
        <taxon>Dothideomycetes</taxon>
        <taxon>Pleosporomycetidae</taxon>
        <taxon>Pleosporales</taxon>
        <taxon>Lophiotremataceae</taxon>
        <taxon>Lophiotrema</taxon>
    </lineage>
</organism>
<dbReference type="PANTHER" id="PTHR32387:SF0">
    <property type="entry name" value="PROTEIN NO VEIN"/>
    <property type="match status" value="1"/>
</dbReference>
<reference evidence="1" key="1">
    <citation type="journal article" date="2020" name="Stud. Mycol.">
        <title>101 Dothideomycetes genomes: a test case for predicting lifestyles and emergence of pathogens.</title>
        <authorList>
            <person name="Haridas S."/>
            <person name="Albert R."/>
            <person name="Binder M."/>
            <person name="Bloem J."/>
            <person name="Labutti K."/>
            <person name="Salamov A."/>
            <person name="Andreopoulos B."/>
            <person name="Baker S."/>
            <person name="Barry K."/>
            <person name="Bills G."/>
            <person name="Bluhm B."/>
            <person name="Cannon C."/>
            <person name="Castanera R."/>
            <person name="Culley D."/>
            <person name="Daum C."/>
            <person name="Ezra D."/>
            <person name="Gonzalez J."/>
            <person name="Henrissat B."/>
            <person name="Kuo A."/>
            <person name="Liang C."/>
            <person name="Lipzen A."/>
            <person name="Lutzoni F."/>
            <person name="Magnuson J."/>
            <person name="Mondo S."/>
            <person name="Nolan M."/>
            <person name="Ohm R."/>
            <person name="Pangilinan J."/>
            <person name="Park H.-J."/>
            <person name="Ramirez L."/>
            <person name="Alfaro M."/>
            <person name="Sun H."/>
            <person name="Tritt A."/>
            <person name="Yoshinaga Y."/>
            <person name="Zwiers L.-H."/>
            <person name="Turgeon B."/>
            <person name="Goodwin S."/>
            <person name="Spatafora J."/>
            <person name="Crous P."/>
            <person name="Grigoriev I."/>
        </authorList>
    </citation>
    <scope>NUCLEOTIDE SEQUENCE</scope>
    <source>
        <strain evidence="1">CBS 627.86</strain>
    </source>
</reference>
<sequence length="401" mass="46002">MVAPIWTEFPKERRPGYTSIVLKLSRSCNTEELIQDVLALDPRLLVFLQNLKRVNITIKEMAKFDQKTYLDRQNALNDTTSNCQIVTLHHQMTPLSYRTFRIPVRGLPPEPSRPDHTDSEILLAFPIKDYGSPKIESQSVYAFLPIRDYGFKFLLQADFVLIASREDIDSSSPWNNNLLGLIPKVFHGAVKEFNKGSFRYSWLPYLPTRPSVADFFQSLEQEIVRILSNSPILESFAGVLTPPRELIYVPERLSDENRVPLVLTPTTSSIYVSSKYSSNDLYRLQQLGVTSLSTEKYIIDLDNFISEYPDDFKNKPQHWHSRLAEVLMMSIARSKNYQDVVSALHIVPLRDGRWVASKDENLLFPSRSKPLIIPNGIDVVEIHRCCIAKQDIRCTTCLPLL</sequence>
<dbReference type="Proteomes" id="UP000799770">
    <property type="component" value="Unassembled WGS sequence"/>
</dbReference>
<dbReference type="AlphaFoldDB" id="A0A6A5ZHW4"/>
<proteinExistence type="predicted"/>
<keyword evidence="2" id="KW-1185">Reference proteome</keyword>
<dbReference type="PANTHER" id="PTHR32387">
    <property type="entry name" value="WU:FJ29H11"/>
    <property type="match status" value="1"/>
</dbReference>
<gene>
    <name evidence="1" type="ORF">BDV96DRAFT_643225</name>
</gene>
<protein>
    <submittedName>
        <fullName evidence="1">Uncharacterized protein</fullName>
    </submittedName>
</protein>
<dbReference type="InterPro" id="IPR052957">
    <property type="entry name" value="Auxin_embryo_med"/>
</dbReference>
<evidence type="ECO:0000313" key="2">
    <source>
        <dbReference type="Proteomes" id="UP000799770"/>
    </source>
</evidence>
<accession>A0A6A5ZHW4</accession>
<name>A0A6A5ZHW4_9PLEO</name>
<evidence type="ECO:0000313" key="1">
    <source>
        <dbReference type="EMBL" id="KAF2119069.1"/>
    </source>
</evidence>
<dbReference type="EMBL" id="ML977316">
    <property type="protein sequence ID" value="KAF2119069.1"/>
    <property type="molecule type" value="Genomic_DNA"/>
</dbReference>